<evidence type="ECO:0000313" key="4">
    <source>
        <dbReference type="Proteomes" id="UP001172778"/>
    </source>
</evidence>
<accession>A0ABT7E436</accession>
<reference evidence="3" key="1">
    <citation type="submission" date="2023-03" db="EMBL/GenBank/DDBJ databases">
        <title>Chitinimonas shenzhenensis gen. nov., sp. nov., a novel member of family Burkholderiaceae isolated from activated sludge collected in Shen Zhen, China.</title>
        <authorList>
            <person name="Wang X."/>
        </authorList>
    </citation>
    <scope>NUCLEOTIDE SEQUENCE</scope>
    <source>
        <strain evidence="3">DQS-5</strain>
    </source>
</reference>
<gene>
    <name evidence="3" type="ORF">PZA18_18810</name>
</gene>
<dbReference type="InterPro" id="IPR029069">
    <property type="entry name" value="HotDog_dom_sf"/>
</dbReference>
<dbReference type="PANTHER" id="PTHR31793">
    <property type="entry name" value="4-HYDROXYBENZOYL-COA THIOESTERASE FAMILY MEMBER"/>
    <property type="match status" value="1"/>
</dbReference>
<evidence type="ECO:0000256" key="2">
    <source>
        <dbReference type="ARBA" id="ARBA00022801"/>
    </source>
</evidence>
<dbReference type="CDD" id="cd00586">
    <property type="entry name" value="4HBT"/>
    <property type="match status" value="1"/>
</dbReference>
<name>A0ABT7E436_9NEIS</name>
<proteinExistence type="inferred from homology"/>
<evidence type="ECO:0000256" key="1">
    <source>
        <dbReference type="ARBA" id="ARBA00005953"/>
    </source>
</evidence>
<organism evidence="3 4">
    <name type="scientific">Parachitinimonas caeni</name>
    <dbReference type="NCBI Taxonomy" id="3031301"/>
    <lineage>
        <taxon>Bacteria</taxon>
        <taxon>Pseudomonadati</taxon>
        <taxon>Pseudomonadota</taxon>
        <taxon>Betaproteobacteria</taxon>
        <taxon>Neisseriales</taxon>
        <taxon>Chitinibacteraceae</taxon>
        <taxon>Parachitinimonas</taxon>
    </lineage>
</organism>
<comment type="caution">
    <text evidence="3">The sequence shown here is derived from an EMBL/GenBank/DDBJ whole genome shotgun (WGS) entry which is preliminary data.</text>
</comment>
<dbReference type="Gene3D" id="3.10.129.10">
    <property type="entry name" value="Hotdog Thioesterase"/>
    <property type="match status" value="1"/>
</dbReference>
<keyword evidence="2" id="KW-0378">Hydrolase</keyword>
<dbReference type="Pfam" id="PF13279">
    <property type="entry name" value="4HBT_2"/>
    <property type="match status" value="1"/>
</dbReference>
<dbReference type="InterPro" id="IPR050563">
    <property type="entry name" value="4-hydroxybenzoyl-CoA_TE"/>
</dbReference>
<protein>
    <submittedName>
        <fullName evidence="3">Thioesterase family protein</fullName>
    </submittedName>
</protein>
<dbReference type="PANTHER" id="PTHR31793:SF27">
    <property type="entry name" value="NOVEL THIOESTERASE SUPERFAMILY DOMAIN AND SAPOSIN A-TYPE DOMAIN CONTAINING PROTEIN (0610012H03RIK)"/>
    <property type="match status" value="1"/>
</dbReference>
<dbReference type="SUPFAM" id="SSF54637">
    <property type="entry name" value="Thioesterase/thiol ester dehydrase-isomerase"/>
    <property type="match status" value="1"/>
</dbReference>
<comment type="similarity">
    <text evidence="1">Belongs to the 4-hydroxybenzoyl-CoA thioesterase family.</text>
</comment>
<dbReference type="RefSeq" id="WP_284102413.1">
    <property type="nucleotide sequence ID" value="NZ_JARRAF010000031.1"/>
</dbReference>
<evidence type="ECO:0000313" key="3">
    <source>
        <dbReference type="EMBL" id="MDK2126098.1"/>
    </source>
</evidence>
<dbReference type="Proteomes" id="UP001172778">
    <property type="component" value="Unassembled WGS sequence"/>
</dbReference>
<sequence>MPDSYPFRTEMEIQIGLINYGGHLGNDSALTLVHEARMRFLRALGFSELDIAGKGIILADAALVFKAEAFWGEKLSVGVAAIDFNKYGCDLYYCFESLERQREVLHAKTGLVFFDYTVRKPVGVPPEFSAALNAYTQESDPN</sequence>
<keyword evidence="4" id="KW-1185">Reference proteome</keyword>
<dbReference type="EMBL" id="JARRAF010000031">
    <property type="protein sequence ID" value="MDK2126098.1"/>
    <property type="molecule type" value="Genomic_DNA"/>
</dbReference>